<feature type="domain" description="Effector-associated" evidence="2">
    <location>
        <begin position="15"/>
        <end position="92"/>
    </location>
</feature>
<dbReference type="Pfam" id="PF19955">
    <property type="entry name" value="EAD1"/>
    <property type="match status" value="1"/>
</dbReference>
<dbReference type="InterPro" id="IPR045430">
    <property type="entry name" value="EAD1"/>
</dbReference>
<dbReference type="OrthoDB" id="4331324at2"/>
<dbReference type="AlphaFoldDB" id="A0A2R4T6A7"/>
<dbReference type="EMBL" id="CP026304">
    <property type="protein sequence ID" value="AVZ74627.1"/>
    <property type="molecule type" value="Genomic_DNA"/>
</dbReference>
<dbReference type="KEGG" id="slk:SLUN_23105"/>
<name>A0A2R4T6A7_9ACTN</name>
<keyword evidence="4" id="KW-1185">Reference proteome</keyword>
<reference evidence="3 4" key="1">
    <citation type="submission" date="2018-01" db="EMBL/GenBank/DDBJ databases">
        <title>Complete genome sequence of Streptomyces lunaelactis MM109T, a Ferroverdin A producer isolated from cave moonmilk deposits.</title>
        <authorList>
            <person name="Naome A."/>
            <person name="Martinet L."/>
            <person name="Maciejewska M."/>
            <person name="Anderssen S."/>
            <person name="Adam D."/>
            <person name="Tenconi E."/>
            <person name="Deflandre B."/>
            <person name="Arguelles-Arias A."/>
            <person name="Calusinska M."/>
            <person name="Copieters W."/>
            <person name="Karim L."/>
            <person name="Hanikenne M."/>
            <person name="Baurain D."/>
            <person name="van Wezel G."/>
            <person name="Smargiasso N."/>
            <person name="de Pauw E."/>
            <person name="Delfosse P."/>
            <person name="Rigali S."/>
        </authorList>
    </citation>
    <scope>NUCLEOTIDE SEQUENCE [LARGE SCALE GENOMIC DNA]</scope>
    <source>
        <strain evidence="3 4">MM109</strain>
    </source>
</reference>
<gene>
    <name evidence="3" type="ORF">SLUN_23105</name>
</gene>
<protein>
    <submittedName>
        <fullName evidence="3">Uncharacterized protein</fullName>
    </submittedName>
</protein>
<dbReference type="Pfam" id="PF12770">
    <property type="entry name" value="CHAT"/>
    <property type="match status" value="1"/>
</dbReference>
<evidence type="ECO:0000259" key="2">
    <source>
        <dbReference type="Pfam" id="PF19955"/>
    </source>
</evidence>
<dbReference type="GeneID" id="55658142"/>
<sequence length="302" mass="32727">MSTGEEAAEAPLLPEEIRALATVYNTPSRAEVLLRSAGYPADALPYAPSTLWEYWEQVSLSLATGVMADGRRSILTRARERYPHHPVFRGAASVPEPRPPSGASEAGAGRLKVMVLGAEPARRGAVRAAAELREIQSAAADRLDVIPCPAATPGDLERIRRQRPDILHLACHGSHGALLLEDHEGEPHPLPAADLVETLRLAAEHYRHRLRALLLRSCDGEEIARLFTGVADVVIAHRGALDADCSTLFASAFYRELASRTDSPVTSEHLSATAHIAAQDVVNRAEFCRSLRTDLMVLPRTA</sequence>
<organism evidence="3 4">
    <name type="scientific">Streptomyces lunaelactis</name>
    <dbReference type="NCBI Taxonomy" id="1535768"/>
    <lineage>
        <taxon>Bacteria</taxon>
        <taxon>Bacillati</taxon>
        <taxon>Actinomycetota</taxon>
        <taxon>Actinomycetes</taxon>
        <taxon>Kitasatosporales</taxon>
        <taxon>Streptomycetaceae</taxon>
        <taxon>Streptomyces</taxon>
    </lineage>
</organism>
<evidence type="ECO:0000259" key="1">
    <source>
        <dbReference type="Pfam" id="PF12770"/>
    </source>
</evidence>
<evidence type="ECO:0000313" key="4">
    <source>
        <dbReference type="Proteomes" id="UP000244201"/>
    </source>
</evidence>
<dbReference type="Proteomes" id="UP000244201">
    <property type="component" value="Chromosome"/>
</dbReference>
<dbReference type="RefSeq" id="WP_159100307.1">
    <property type="nucleotide sequence ID" value="NZ_CP026304.1"/>
</dbReference>
<feature type="domain" description="CHAT" evidence="1">
    <location>
        <begin position="127"/>
        <end position="259"/>
    </location>
</feature>
<accession>A0A2R4T6A7</accession>
<evidence type="ECO:0000313" key="3">
    <source>
        <dbReference type="EMBL" id="AVZ74627.1"/>
    </source>
</evidence>
<proteinExistence type="predicted"/>
<dbReference type="InterPro" id="IPR024983">
    <property type="entry name" value="CHAT_dom"/>
</dbReference>